<feature type="region of interest" description="Disordered" evidence="12">
    <location>
        <begin position="1"/>
        <end position="28"/>
    </location>
</feature>
<proteinExistence type="inferred from homology"/>
<dbReference type="Proteomes" id="UP000199051">
    <property type="component" value="Unassembled WGS sequence"/>
</dbReference>
<feature type="transmembrane region" description="Helical" evidence="9">
    <location>
        <begin position="35"/>
        <end position="59"/>
    </location>
</feature>
<sequence length="202" mass="21279">MDNGPVSTERDDDSPDTQQQEGAPEQGGLGRKRGLILIVAAVLVYAADLVTKIIVTATLEGEAPIRLLGGAVYLQLVRNPGAAFSMATGMTWLFTLIAAGVVVAIIWIMPKLRSTGWALGLGLVLAGAMGNLTDRIFRAPAVFQGHVVDFVSVFAPDGDFFPVFNVADAGISVGGVLIVLLALLGRDYDGTITRKQRKGEDA</sequence>
<comment type="pathway">
    <text evidence="9">Protein modification; lipoprotein biosynthesis (signal peptide cleavage).</text>
</comment>
<dbReference type="GO" id="GO:0006508">
    <property type="term" value="P:proteolysis"/>
    <property type="evidence" value="ECO:0007669"/>
    <property type="project" value="UniProtKB-KW"/>
</dbReference>
<evidence type="ECO:0000256" key="11">
    <source>
        <dbReference type="RuleBase" id="RU004181"/>
    </source>
</evidence>
<dbReference type="UniPathway" id="UPA00665"/>
<keyword evidence="3 9" id="KW-0645">Protease</keyword>
<keyword evidence="4 9" id="KW-0812">Transmembrane</keyword>
<keyword evidence="14" id="KW-1185">Reference proteome</keyword>
<comment type="catalytic activity">
    <reaction evidence="9 10">
        <text>Release of signal peptides from bacterial membrane prolipoproteins. Hydrolyzes -Xaa-Yaa-Zaa-|-(S,diacylglyceryl)Cys-, in which Xaa is hydrophobic (preferably Leu), and Yaa (Ala or Ser) and Zaa (Gly or Ala) have small, neutral side chains.</text>
        <dbReference type="EC" id="3.4.23.36"/>
    </reaction>
</comment>
<feature type="active site" evidence="9">
    <location>
        <position position="149"/>
    </location>
</feature>
<evidence type="ECO:0000256" key="9">
    <source>
        <dbReference type="HAMAP-Rule" id="MF_00161"/>
    </source>
</evidence>
<gene>
    <name evidence="9" type="primary">lspA</name>
    <name evidence="13" type="ORF">SAMN04487818_106376</name>
</gene>
<protein>
    <recommendedName>
        <fullName evidence="9">Lipoprotein signal peptidase</fullName>
        <ecNumber evidence="9">3.4.23.36</ecNumber>
    </recommendedName>
    <alternativeName>
        <fullName evidence="9">Prolipoprotein signal peptidase</fullName>
    </alternativeName>
    <alternativeName>
        <fullName evidence="9">Signal peptidase II</fullName>
        <shortName evidence="9">SPase II</shortName>
    </alternativeName>
</protein>
<dbReference type="PRINTS" id="PR00781">
    <property type="entry name" value="LIPOSIGPTASE"/>
</dbReference>
<dbReference type="PANTHER" id="PTHR33695">
    <property type="entry name" value="LIPOPROTEIN SIGNAL PEPTIDASE"/>
    <property type="match status" value="1"/>
</dbReference>
<feature type="transmembrane region" description="Helical" evidence="9">
    <location>
        <begin position="82"/>
        <end position="108"/>
    </location>
</feature>
<evidence type="ECO:0000256" key="4">
    <source>
        <dbReference type="ARBA" id="ARBA00022692"/>
    </source>
</evidence>
<evidence type="ECO:0000313" key="13">
    <source>
        <dbReference type="EMBL" id="SER98549.1"/>
    </source>
</evidence>
<feature type="transmembrane region" description="Helical" evidence="9">
    <location>
        <begin position="160"/>
        <end position="185"/>
    </location>
</feature>
<dbReference type="NCBIfam" id="TIGR00077">
    <property type="entry name" value="lspA"/>
    <property type="match status" value="1"/>
</dbReference>
<keyword evidence="6 9" id="KW-0378">Hydrolase</keyword>
<dbReference type="Pfam" id="PF01252">
    <property type="entry name" value="Peptidase_A8"/>
    <property type="match status" value="1"/>
</dbReference>
<feature type="transmembrane region" description="Helical" evidence="9">
    <location>
        <begin position="115"/>
        <end position="133"/>
    </location>
</feature>
<accession>A0A1H9TNP9</accession>
<evidence type="ECO:0000256" key="1">
    <source>
        <dbReference type="ARBA" id="ARBA00006139"/>
    </source>
</evidence>
<evidence type="ECO:0000256" key="6">
    <source>
        <dbReference type="ARBA" id="ARBA00022801"/>
    </source>
</evidence>
<evidence type="ECO:0000313" key="14">
    <source>
        <dbReference type="Proteomes" id="UP000199051"/>
    </source>
</evidence>
<feature type="active site" evidence="9">
    <location>
        <position position="168"/>
    </location>
</feature>
<dbReference type="AlphaFoldDB" id="A0A1H9TNP9"/>
<evidence type="ECO:0000256" key="7">
    <source>
        <dbReference type="ARBA" id="ARBA00022989"/>
    </source>
</evidence>
<keyword evidence="7 9" id="KW-1133">Transmembrane helix</keyword>
<organism evidence="13 14">
    <name type="scientific">Actinokineospora terrae</name>
    <dbReference type="NCBI Taxonomy" id="155974"/>
    <lineage>
        <taxon>Bacteria</taxon>
        <taxon>Bacillati</taxon>
        <taxon>Actinomycetota</taxon>
        <taxon>Actinomycetes</taxon>
        <taxon>Pseudonocardiales</taxon>
        <taxon>Pseudonocardiaceae</taxon>
        <taxon>Actinokineospora</taxon>
    </lineage>
</organism>
<evidence type="ECO:0000256" key="2">
    <source>
        <dbReference type="ARBA" id="ARBA00022475"/>
    </source>
</evidence>
<dbReference type="STRING" id="155974.SAMN04487818_106376"/>
<name>A0A1H9TNP9_9PSEU</name>
<reference evidence="14" key="1">
    <citation type="submission" date="2016-10" db="EMBL/GenBank/DDBJ databases">
        <authorList>
            <person name="Varghese N."/>
            <person name="Submissions S."/>
        </authorList>
    </citation>
    <scope>NUCLEOTIDE SEQUENCE [LARGE SCALE GENOMIC DNA]</scope>
    <source>
        <strain evidence="14">DSM 44260</strain>
    </source>
</reference>
<evidence type="ECO:0000256" key="12">
    <source>
        <dbReference type="SAM" id="MobiDB-lite"/>
    </source>
</evidence>
<dbReference type="HAMAP" id="MF_00161">
    <property type="entry name" value="LspA"/>
    <property type="match status" value="1"/>
</dbReference>
<dbReference type="EMBL" id="FOGI01000006">
    <property type="protein sequence ID" value="SER98549.1"/>
    <property type="molecule type" value="Genomic_DNA"/>
</dbReference>
<keyword evidence="5 9" id="KW-0064">Aspartyl protease</keyword>
<evidence type="ECO:0000256" key="10">
    <source>
        <dbReference type="RuleBase" id="RU000594"/>
    </source>
</evidence>
<dbReference type="InterPro" id="IPR001872">
    <property type="entry name" value="Peptidase_A8"/>
</dbReference>
<comment type="subcellular location">
    <subcellularLocation>
        <location evidence="9">Cell membrane</location>
        <topology evidence="9">Multi-pass membrane protein</topology>
    </subcellularLocation>
</comment>
<dbReference type="PANTHER" id="PTHR33695:SF1">
    <property type="entry name" value="LIPOPROTEIN SIGNAL PEPTIDASE"/>
    <property type="match status" value="1"/>
</dbReference>
<dbReference type="GO" id="GO:0005886">
    <property type="term" value="C:plasma membrane"/>
    <property type="evidence" value="ECO:0007669"/>
    <property type="project" value="UniProtKB-SubCell"/>
</dbReference>
<comment type="function">
    <text evidence="9 10">This protein specifically catalyzes the removal of signal peptides from prolipoproteins.</text>
</comment>
<comment type="similarity">
    <text evidence="1 9 11">Belongs to the peptidase A8 family.</text>
</comment>
<keyword evidence="2 9" id="KW-1003">Cell membrane</keyword>
<evidence type="ECO:0000256" key="3">
    <source>
        <dbReference type="ARBA" id="ARBA00022670"/>
    </source>
</evidence>
<evidence type="ECO:0000256" key="8">
    <source>
        <dbReference type="ARBA" id="ARBA00023136"/>
    </source>
</evidence>
<dbReference type="PROSITE" id="PS00855">
    <property type="entry name" value="SPASE_II"/>
    <property type="match status" value="1"/>
</dbReference>
<evidence type="ECO:0000256" key="5">
    <source>
        <dbReference type="ARBA" id="ARBA00022750"/>
    </source>
</evidence>
<keyword evidence="8 9" id="KW-0472">Membrane</keyword>
<dbReference type="GO" id="GO:0004190">
    <property type="term" value="F:aspartic-type endopeptidase activity"/>
    <property type="evidence" value="ECO:0007669"/>
    <property type="project" value="UniProtKB-UniRule"/>
</dbReference>
<dbReference type="EC" id="3.4.23.36" evidence="9"/>